<keyword evidence="2" id="KW-1185">Reference proteome</keyword>
<protein>
    <submittedName>
        <fullName evidence="1">Major tail protein</fullName>
    </submittedName>
</protein>
<evidence type="ECO:0000313" key="1">
    <source>
        <dbReference type="EMBL" id="MFD2681215.1"/>
    </source>
</evidence>
<dbReference type="NCBIfam" id="TIGR01603">
    <property type="entry name" value="maj_tail_phi13"/>
    <property type="match status" value="1"/>
</dbReference>
<comment type="caution">
    <text evidence="1">The sequence shown here is derived from an EMBL/GenBank/DDBJ whole genome shotgun (WGS) entry which is preliminary data.</text>
</comment>
<dbReference type="EMBL" id="JBHUMF010000026">
    <property type="protein sequence ID" value="MFD2681215.1"/>
    <property type="molecule type" value="Genomic_DNA"/>
</dbReference>
<dbReference type="Pfam" id="PF04630">
    <property type="entry name" value="Phage_TTP_1"/>
    <property type="match status" value="1"/>
</dbReference>
<dbReference type="InterPro" id="IPR006490">
    <property type="entry name" value="Maj_tail_phi13"/>
</dbReference>
<dbReference type="Proteomes" id="UP001597506">
    <property type="component" value="Unassembled WGS sequence"/>
</dbReference>
<dbReference type="RefSeq" id="WP_377935231.1">
    <property type="nucleotide sequence ID" value="NZ_JBHUMF010000026.1"/>
</dbReference>
<dbReference type="InterPro" id="IPR006724">
    <property type="entry name" value="Phage_TTP"/>
</dbReference>
<proteinExistence type="predicted"/>
<evidence type="ECO:0000313" key="2">
    <source>
        <dbReference type="Proteomes" id="UP001597506"/>
    </source>
</evidence>
<name>A0ABW5RRA5_9BACI</name>
<reference evidence="2" key="1">
    <citation type="journal article" date="2019" name="Int. J. Syst. Evol. Microbiol.">
        <title>The Global Catalogue of Microorganisms (GCM) 10K type strain sequencing project: providing services to taxonomists for standard genome sequencing and annotation.</title>
        <authorList>
            <consortium name="The Broad Institute Genomics Platform"/>
            <consortium name="The Broad Institute Genome Sequencing Center for Infectious Disease"/>
            <person name="Wu L."/>
            <person name="Ma J."/>
        </authorList>
    </citation>
    <scope>NUCLEOTIDE SEQUENCE [LARGE SCALE GENOMIC DNA]</scope>
    <source>
        <strain evidence="2">KCTC 3913</strain>
    </source>
</reference>
<accession>A0ABW5RRA5</accession>
<sequence length="186" mass="20702">MAGVKVGLKDLHVAILKNDGSYDAPQKFARAIDATITPNTNSTTLYADDQASEVAESMGDVEVEINVDDLSTEQYALLLGKTVNEDGVVIDKSDDVSPYLALLFRSLKSNGEYRYVVLYKGKFSIPEDSYRTKADQVEFVNQTLSAKFVSKDDGEWRARVDSDDPTVSPQVIDEWFDYVYGHMPIV</sequence>
<organism evidence="1 2">
    <name type="scientific">Bacillus seohaeanensis</name>
    <dbReference type="NCBI Taxonomy" id="284580"/>
    <lineage>
        <taxon>Bacteria</taxon>
        <taxon>Bacillati</taxon>
        <taxon>Bacillota</taxon>
        <taxon>Bacilli</taxon>
        <taxon>Bacillales</taxon>
        <taxon>Bacillaceae</taxon>
        <taxon>Bacillus</taxon>
    </lineage>
</organism>
<gene>
    <name evidence="1" type="ORF">ACFSUL_10715</name>
</gene>